<dbReference type="SUPFAM" id="SSF47226">
    <property type="entry name" value="Histidine-containing phosphotransfer domain, HPT domain"/>
    <property type="match status" value="1"/>
</dbReference>
<dbReference type="Pfam" id="PF01627">
    <property type="entry name" value="Hpt"/>
    <property type="match status" value="1"/>
</dbReference>
<evidence type="ECO:0000259" key="1">
    <source>
        <dbReference type="PROSITE" id="PS50894"/>
    </source>
</evidence>
<dbReference type="InterPro" id="IPR036641">
    <property type="entry name" value="HPT_dom_sf"/>
</dbReference>
<accession>A0A3B0RM90</accession>
<protein>
    <recommendedName>
        <fullName evidence="1">HPt domain-containing protein</fullName>
    </recommendedName>
</protein>
<dbReference type="EMBL" id="UOEA01000069">
    <property type="protein sequence ID" value="VAV84645.1"/>
    <property type="molecule type" value="Genomic_DNA"/>
</dbReference>
<dbReference type="Gene3D" id="1.20.120.160">
    <property type="entry name" value="HPT domain"/>
    <property type="match status" value="1"/>
</dbReference>
<dbReference type="PROSITE" id="PS50894">
    <property type="entry name" value="HPT"/>
    <property type="match status" value="1"/>
</dbReference>
<dbReference type="InterPro" id="IPR008207">
    <property type="entry name" value="Sig_transdc_His_kin_Hpt_dom"/>
</dbReference>
<evidence type="ECO:0000313" key="2">
    <source>
        <dbReference type="EMBL" id="VAV84645.1"/>
    </source>
</evidence>
<gene>
    <name evidence="2" type="ORF">MNBD_DELTA01-1852</name>
</gene>
<sequence length="101" mass="10978">MNTDKITVVIDEDLEDLIPGYMKNRRSDIEKITAALLTGDLETIRIIGHSMKGSGGGYGFDPVTDIGGALEEAAKGSNTEEIKKQAEALSEYINSIEIVYE</sequence>
<dbReference type="GO" id="GO:0000160">
    <property type="term" value="P:phosphorelay signal transduction system"/>
    <property type="evidence" value="ECO:0007669"/>
    <property type="project" value="InterPro"/>
</dbReference>
<proteinExistence type="predicted"/>
<organism evidence="2">
    <name type="scientific">hydrothermal vent metagenome</name>
    <dbReference type="NCBI Taxonomy" id="652676"/>
    <lineage>
        <taxon>unclassified sequences</taxon>
        <taxon>metagenomes</taxon>
        <taxon>ecological metagenomes</taxon>
    </lineage>
</organism>
<reference evidence="2" key="1">
    <citation type="submission" date="2018-06" db="EMBL/GenBank/DDBJ databases">
        <authorList>
            <person name="Zhirakovskaya E."/>
        </authorList>
    </citation>
    <scope>NUCLEOTIDE SEQUENCE</scope>
</reference>
<name>A0A3B0RM90_9ZZZZ</name>
<feature type="domain" description="HPt" evidence="1">
    <location>
        <begin position="10"/>
        <end position="101"/>
    </location>
</feature>
<dbReference type="AlphaFoldDB" id="A0A3B0RM90"/>